<proteinExistence type="predicted"/>
<evidence type="ECO:0000259" key="1">
    <source>
        <dbReference type="Pfam" id="PF13391"/>
    </source>
</evidence>
<dbReference type="RefSeq" id="WP_188388502.1">
    <property type="nucleotide sequence ID" value="NZ_BMFK01000001.1"/>
</dbReference>
<reference evidence="2" key="1">
    <citation type="journal article" date="2014" name="Int. J. Syst. Evol. Microbiol.">
        <title>Complete genome sequence of Corynebacterium casei LMG S-19264T (=DSM 44701T), isolated from a smear-ripened cheese.</title>
        <authorList>
            <consortium name="US DOE Joint Genome Institute (JGI-PGF)"/>
            <person name="Walter F."/>
            <person name="Albersmeier A."/>
            <person name="Kalinowski J."/>
            <person name="Ruckert C."/>
        </authorList>
    </citation>
    <scope>NUCLEOTIDE SEQUENCE</scope>
    <source>
        <strain evidence="2">CGMCC 1.12698</strain>
    </source>
</reference>
<evidence type="ECO:0000313" key="2">
    <source>
        <dbReference type="EMBL" id="GGE72687.1"/>
    </source>
</evidence>
<dbReference type="AlphaFoldDB" id="A0A917ES49"/>
<comment type="caution">
    <text evidence="2">The sequence shown here is derived from an EMBL/GenBank/DDBJ whole genome shotgun (WGS) entry which is preliminary data.</text>
</comment>
<dbReference type="Proteomes" id="UP000605259">
    <property type="component" value="Unassembled WGS sequence"/>
</dbReference>
<protein>
    <recommendedName>
        <fullName evidence="1">HNH nuclease domain-containing protein</fullName>
    </recommendedName>
</protein>
<name>A0A917ES49_9BACI</name>
<evidence type="ECO:0000313" key="3">
    <source>
        <dbReference type="Proteomes" id="UP000605259"/>
    </source>
</evidence>
<dbReference type="EMBL" id="BMFK01000001">
    <property type="protein sequence ID" value="GGE72687.1"/>
    <property type="molecule type" value="Genomic_DNA"/>
</dbReference>
<reference evidence="2" key="2">
    <citation type="submission" date="2020-09" db="EMBL/GenBank/DDBJ databases">
        <authorList>
            <person name="Sun Q."/>
            <person name="Zhou Y."/>
        </authorList>
    </citation>
    <scope>NUCLEOTIDE SEQUENCE</scope>
    <source>
        <strain evidence="2">CGMCC 1.12698</strain>
    </source>
</reference>
<accession>A0A917ES49</accession>
<gene>
    <name evidence="2" type="ORF">GCM10007140_23250</name>
</gene>
<sequence>MNSFIVMQGETYQEEKELGVIRSPQRDKGDNVPHSWKRMTEVKKDDQLFHYVRGEIVAISIATGDCSITTMHNEEQGYIIPLTYYELEYPINIEEKFDSILPLLPVKYSAFKPNAHGNSGYLYPCNDELAITLIEFISDLHIYYVEEEQLELSVDEVKLTERNVLIPILAEIESTVKTKIRLEQQKYRKAVMPLWHNKCALCNIELPSLLKASYAKPWKDSTNEERSNPHNGLLLCHNHDALYKEGFITLDGQGRLHISSTMKEEDYTMYGLAPKMKIKLHAENKPYVKWHKKHIFQTN</sequence>
<organism evidence="2 3">
    <name type="scientific">Priestia taiwanensis</name>
    <dbReference type="NCBI Taxonomy" id="1347902"/>
    <lineage>
        <taxon>Bacteria</taxon>
        <taxon>Bacillati</taxon>
        <taxon>Bacillota</taxon>
        <taxon>Bacilli</taxon>
        <taxon>Bacillales</taxon>
        <taxon>Bacillaceae</taxon>
        <taxon>Priestia</taxon>
    </lineage>
</organism>
<dbReference type="Pfam" id="PF13391">
    <property type="entry name" value="HNH_2"/>
    <property type="match status" value="1"/>
</dbReference>
<feature type="domain" description="HNH nuclease" evidence="1">
    <location>
        <begin position="199"/>
        <end position="250"/>
    </location>
</feature>
<keyword evidence="3" id="KW-1185">Reference proteome</keyword>
<dbReference type="InterPro" id="IPR003615">
    <property type="entry name" value="HNH_nuc"/>
</dbReference>